<dbReference type="Proteomes" id="UP000471242">
    <property type="component" value="Unassembled WGS sequence"/>
</dbReference>
<dbReference type="EMBL" id="JAHBND010000767">
    <property type="protein sequence ID" value="MBS7675414.1"/>
    <property type="molecule type" value="Genomic_DNA"/>
</dbReference>
<dbReference type="KEGG" id="vcq:EN18_00520"/>
<evidence type="ECO:0000313" key="7">
    <source>
        <dbReference type="EMBL" id="MVD25401.1"/>
    </source>
</evidence>
<evidence type="ECO:0000313" key="4">
    <source>
        <dbReference type="EMBL" id="AHC32112.1"/>
    </source>
</evidence>
<evidence type="ECO:0000313" key="9">
    <source>
        <dbReference type="Proteomes" id="UP000471242"/>
    </source>
</evidence>
<proteinExistence type="predicted"/>
<keyword evidence="1" id="KW-0175">Coiled coil</keyword>
<protein>
    <submittedName>
        <fullName evidence="5">Restriction endonuclease</fullName>
        <ecNumber evidence="6">3.1.21.-</ecNumber>
    </submittedName>
</protein>
<dbReference type="PATRIC" id="fig|666.1969.peg.3588"/>
<feature type="coiled-coil region" evidence="1">
    <location>
        <begin position="165"/>
        <end position="192"/>
    </location>
</feature>
<feature type="domain" description="Restriction endonuclease type IV Mrr" evidence="3">
    <location>
        <begin position="207"/>
        <end position="285"/>
    </location>
</feature>
<keyword evidence="6" id="KW-0378">Hydrolase</keyword>
<keyword evidence="5" id="KW-0255">Endonuclease</keyword>
<reference evidence="7 9" key="4">
    <citation type="submission" date="2018-09" db="EMBL/GenBank/DDBJ databases">
        <title>Genomic epidemiology reveals two lineages of Vibrio cholerae that can cause global cholera epidemics despite absence of cholera toxin gene.</title>
        <authorList>
            <person name="Wang H."/>
            <person name="Zen W."/>
            <person name="Yu H."/>
            <person name="Zhang W."/>
            <person name="Pan J."/>
            <person name="Yang C."/>
            <person name="Cui Y."/>
        </authorList>
    </citation>
    <scope>NUCLEOTIDE SEQUENCE [LARGE SCALE GENOMIC DNA]</scope>
    <source>
        <strain evidence="7 9">00-1_S85</strain>
    </source>
</reference>
<dbReference type="EMBL" id="CWQY01000061">
    <property type="protein sequence ID" value="CSD38324.1"/>
    <property type="molecule type" value="Genomic_DNA"/>
</dbReference>
<dbReference type="RefSeq" id="WP_000051985.1">
    <property type="nucleotide sequence ID" value="NZ_AP018677.1"/>
</dbReference>
<keyword evidence="2" id="KW-0812">Transmembrane</keyword>
<reference evidence="6" key="6">
    <citation type="submission" date="2023-08" db="EMBL/GenBank/DDBJ databases">
        <title>Vibrio cholerae Outbreaks in Tanzania Exemplify Founder Flush: Simultaneous Increases in Population Size and Genetic Diversity.</title>
        <authorList>
            <person name="Debes A.K."/>
            <person name="Mohammed A."/>
            <person name="Maseke I."/>
            <person name="Almeida M."/>
            <person name="Li S."/>
            <person name="Matimba H."/>
            <person name="Joachim A."/>
            <person name="Mizinduko M."/>
            <person name="Nyanga S."/>
            <person name="Kelly M."/>
            <person name="Kachwamba Y."/>
            <person name="Schaffer A.M."/>
            <person name="Nyanga A.S."/>
            <person name="Mghamba J."/>
            <person name="Mosha F.S."/>
            <person name="Sack D.A."/>
            <person name="Stine O.C."/>
        </authorList>
    </citation>
    <scope>NUCLEOTIDE SEQUENCE</scope>
    <source>
        <strain evidence="6">TDS0091212</strain>
    </source>
</reference>
<accession>A0A085SI71</accession>
<evidence type="ECO:0000256" key="1">
    <source>
        <dbReference type="SAM" id="Coils"/>
    </source>
</evidence>
<feature type="transmembrane region" description="Helical" evidence="2">
    <location>
        <begin position="12"/>
        <end position="33"/>
    </location>
</feature>
<dbReference type="EC" id="3.1.21.-" evidence="6"/>
<dbReference type="AlphaFoldDB" id="A0A085SI71"/>
<evidence type="ECO:0000256" key="2">
    <source>
        <dbReference type="SAM" id="Phobius"/>
    </source>
</evidence>
<keyword evidence="5" id="KW-0540">Nuclease</keyword>
<dbReference type="EMBL" id="KF680548">
    <property type="protein sequence ID" value="AHC32112.1"/>
    <property type="molecule type" value="Genomic_DNA"/>
</dbReference>
<evidence type="ECO:0000259" key="3">
    <source>
        <dbReference type="Pfam" id="PF04471"/>
    </source>
</evidence>
<evidence type="ECO:0000313" key="8">
    <source>
        <dbReference type="Proteomes" id="UP000041770"/>
    </source>
</evidence>
<sequence length="311" mass="35333">MSLGFWGWLKSNLSHLFSLLGIILTIYFSIWYVPQYSEELKFKRIESVHNELVSTIQELVYNNHEVNEHNIETLISGKEVKNNIVYPFTKQELLIQVQDAFLSNRFIPLDARKSLVDKVDEIRNSIKQSVEPVEPAKSKASSLLSIAAGIFGSLAAALGFSSLTFVAKRQRKEEIELEINDAKEKYQQVIKRTIAFESKVHKVLMAYFGRKNIEQETERDIGIDFIVKNNGVAKLGVAIKDYRNQRVNSNQIHMLHSVSASLNLPILLVTNSPLTEDAKQLVERLNARDPNRARVMVSDFDGLGGQLENFV</sequence>
<organism evidence="4">
    <name type="scientific">Vibrio cholerae</name>
    <dbReference type="NCBI Taxonomy" id="666"/>
    <lineage>
        <taxon>Bacteria</taxon>
        <taxon>Pseudomonadati</taxon>
        <taxon>Pseudomonadota</taxon>
        <taxon>Gammaproteobacteria</taxon>
        <taxon>Vibrionales</taxon>
        <taxon>Vibrionaceae</taxon>
        <taxon>Vibrio</taxon>
    </lineage>
</organism>
<dbReference type="Proteomes" id="UP000041770">
    <property type="component" value="Unassembled WGS sequence"/>
</dbReference>
<dbReference type="Pfam" id="PF04471">
    <property type="entry name" value="Mrr_cat"/>
    <property type="match status" value="1"/>
</dbReference>
<dbReference type="GO" id="GO:0004519">
    <property type="term" value="F:endonuclease activity"/>
    <property type="evidence" value="ECO:0007669"/>
    <property type="project" value="UniProtKB-KW"/>
</dbReference>
<dbReference type="GO" id="GO:0003677">
    <property type="term" value="F:DNA binding"/>
    <property type="evidence" value="ECO:0007669"/>
    <property type="project" value="InterPro"/>
</dbReference>
<dbReference type="EMBL" id="QZRB01000038">
    <property type="protein sequence ID" value="MVD25401.1"/>
    <property type="molecule type" value="Genomic_DNA"/>
</dbReference>
<name>A0A085SI71_VIBCL</name>
<reference evidence="6" key="5">
    <citation type="submission" date="2021-05" db="EMBL/GenBank/DDBJ databases">
        <authorList>
            <person name="Stine C."/>
        </authorList>
    </citation>
    <scope>NUCLEOTIDE SEQUENCE</scope>
    <source>
        <strain evidence="6">TDS0091212</strain>
    </source>
</reference>
<reference evidence="4" key="1">
    <citation type="submission" date="2013-09" db="EMBL/GenBank/DDBJ databases">
        <authorList>
            <person name="Zhang C.C."/>
            <person name="Pang B."/>
            <person name="Zhou Z.M."/>
        </authorList>
    </citation>
    <scope>NUCLEOTIDE SEQUENCE</scope>
    <source>
        <strain evidence="4">JX20062026</strain>
    </source>
</reference>
<dbReference type="InterPro" id="IPR007560">
    <property type="entry name" value="Restrct_endonuc_IV_Mrr"/>
</dbReference>
<evidence type="ECO:0000313" key="6">
    <source>
        <dbReference type="EMBL" id="MBS7675414.1"/>
    </source>
</evidence>
<reference evidence="4" key="2">
    <citation type="journal article" date="2014" name="Infect. Genet. Evol.">
        <title>The purifying trend in the chromosomal integron in Vibrio cholerae strains during the seventh pandemic.</title>
        <authorList>
            <person name="Zhang C."/>
            <person name="Pang B."/>
            <person name="Zhou Z."/>
            <person name="Wang H."/>
            <person name="Zhou H."/>
            <person name="Lu X."/>
            <person name="Du P."/>
            <person name="Zhang L."/>
            <person name="Li J."/>
            <person name="Cui Z."/>
            <person name="Chen C."/>
            <person name="Stokes H.W."/>
            <person name="Kan B."/>
        </authorList>
    </citation>
    <scope>NUCLEOTIDE SEQUENCE</scope>
    <source>
        <strain evidence="4">JX20062026</strain>
    </source>
</reference>
<keyword evidence="2" id="KW-0472">Membrane</keyword>
<dbReference type="GO" id="GO:0016787">
    <property type="term" value="F:hydrolase activity"/>
    <property type="evidence" value="ECO:0007669"/>
    <property type="project" value="UniProtKB-KW"/>
</dbReference>
<feature type="transmembrane region" description="Helical" evidence="2">
    <location>
        <begin position="143"/>
        <end position="167"/>
    </location>
</feature>
<dbReference type="Proteomes" id="UP001196338">
    <property type="component" value="Unassembled WGS sequence"/>
</dbReference>
<evidence type="ECO:0000313" key="5">
    <source>
        <dbReference type="EMBL" id="CSD38324.1"/>
    </source>
</evidence>
<dbReference type="GO" id="GO:0009307">
    <property type="term" value="P:DNA restriction-modification system"/>
    <property type="evidence" value="ECO:0007669"/>
    <property type="project" value="InterPro"/>
</dbReference>
<keyword evidence="2" id="KW-1133">Transmembrane helix</keyword>
<reference evidence="5 8" key="3">
    <citation type="submission" date="2015-07" db="EMBL/GenBank/DDBJ databases">
        <authorList>
            <consortium name="Pathogen Informatics"/>
        </authorList>
    </citation>
    <scope>NUCLEOTIDE SEQUENCE [LARGE SCALE GENOMIC DNA]</scope>
    <source>
        <strain evidence="5 8">A316</strain>
    </source>
</reference>
<gene>
    <name evidence="7" type="ORF">D6U24_18890</name>
    <name evidence="5" type="ORF">ERS013200_04035</name>
    <name evidence="6" type="ORF">KIN13_18570</name>
</gene>